<feature type="domain" description="Phospholipid/glycerol acyltransferase" evidence="3">
    <location>
        <begin position="74"/>
        <end position="193"/>
    </location>
</feature>
<evidence type="ECO:0000256" key="1">
    <source>
        <dbReference type="ARBA" id="ARBA00022679"/>
    </source>
</evidence>
<dbReference type="PANTHER" id="PTHR10434:SF11">
    <property type="entry name" value="1-ACYL-SN-GLYCEROL-3-PHOSPHATE ACYLTRANSFERASE"/>
    <property type="match status" value="1"/>
</dbReference>
<dbReference type="GO" id="GO:0006654">
    <property type="term" value="P:phosphatidic acid biosynthetic process"/>
    <property type="evidence" value="ECO:0007669"/>
    <property type="project" value="TreeGrafter"/>
</dbReference>
<dbReference type="GO" id="GO:0003841">
    <property type="term" value="F:1-acylglycerol-3-phosphate O-acyltransferase activity"/>
    <property type="evidence" value="ECO:0007669"/>
    <property type="project" value="UniProtKB-EC"/>
</dbReference>
<dbReference type="PATRIC" id="fig|1502723.3.peg.6986"/>
<evidence type="ECO:0000256" key="2">
    <source>
        <dbReference type="ARBA" id="ARBA00023315"/>
    </source>
</evidence>
<dbReference type="SUPFAM" id="SSF69593">
    <property type="entry name" value="Glycerol-3-phosphate (1)-acyltransferase"/>
    <property type="match status" value="1"/>
</dbReference>
<keyword evidence="2 4" id="KW-0012">Acyltransferase</keyword>
<dbReference type="GO" id="GO:0005886">
    <property type="term" value="C:plasma membrane"/>
    <property type="evidence" value="ECO:0007669"/>
    <property type="project" value="TreeGrafter"/>
</dbReference>
<name>A0A0D8BI40_9ACTN</name>
<reference evidence="5" key="1">
    <citation type="submission" date="2015-02" db="EMBL/GenBank/DDBJ databases">
        <title>Draft Genome of Frankia sp. CpI1-S.</title>
        <authorList>
            <person name="Oshone R.T."/>
            <person name="Ngom M."/>
            <person name="Ghodhbane-Gtari F."/>
            <person name="Gtari M."/>
            <person name="Morris K."/>
            <person name="Thomas K."/>
            <person name="Sen A."/>
            <person name="Tisa L.S."/>
        </authorList>
    </citation>
    <scope>NUCLEOTIDE SEQUENCE [LARGE SCALE GENOMIC DNA]</scope>
    <source>
        <strain evidence="5">CpI1-S</strain>
    </source>
</reference>
<gene>
    <name evidence="4" type="ORF">FF36_01852</name>
</gene>
<organism evidence="4 5">
    <name type="scientific">Frankia torreyi</name>
    <dbReference type="NCBI Taxonomy" id="1856"/>
    <lineage>
        <taxon>Bacteria</taxon>
        <taxon>Bacillati</taxon>
        <taxon>Actinomycetota</taxon>
        <taxon>Actinomycetes</taxon>
        <taxon>Frankiales</taxon>
        <taxon>Frankiaceae</taxon>
        <taxon>Frankia</taxon>
    </lineage>
</organism>
<comment type="caution">
    <text evidence="4">The sequence shown here is derived from an EMBL/GenBank/DDBJ whole genome shotgun (WGS) entry which is preliminary data.</text>
</comment>
<sequence>MPQAQTMVRQVDTAVPQLVPAQRGTTIAVPATHRVDAWSRISYACMKKVLSPICQVFWHPLVEGLENIPTDGPAIIAGNHLSVLDAAFLAIASNRRITFLAKSEYFTTPGLKGMAGKMFVAATGQIAVDRGNRRKATAALQAGAGVLSRGGLLGIFPEGTRSPDGRLYRGKHGVARLALETGVPVIPVGLIGTFQVLPMDRRLPRAGRVQVRFGTPLNFPRMTGERTGLAQRAATEQIMRSIQELSGQRQADIYAERFKASLGLVSR</sequence>
<dbReference type="CDD" id="cd07989">
    <property type="entry name" value="LPLAT_AGPAT-like"/>
    <property type="match status" value="1"/>
</dbReference>
<dbReference type="EMBL" id="JYFN01000010">
    <property type="protein sequence ID" value="KJE23918.1"/>
    <property type="molecule type" value="Genomic_DNA"/>
</dbReference>
<dbReference type="SMART" id="SM00563">
    <property type="entry name" value="PlsC"/>
    <property type="match status" value="1"/>
</dbReference>
<evidence type="ECO:0000313" key="5">
    <source>
        <dbReference type="Proteomes" id="UP000032545"/>
    </source>
</evidence>
<dbReference type="Pfam" id="PF01553">
    <property type="entry name" value="Acyltransferase"/>
    <property type="match status" value="1"/>
</dbReference>
<protein>
    <submittedName>
        <fullName evidence="4">1-acyl-sn-glycerol-3-phosphate acyltransferase</fullName>
        <ecNumber evidence="4">2.3.1.51</ecNumber>
    </submittedName>
</protein>
<evidence type="ECO:0000313" key="4">
    <source>
        <dbReference type="EMBL" id="KJE23918.1"/>
    </source>
</evidence>
<proteinExistence type="predicted"/>
<dbReference type="InterPro" id="IPR002123">
    <property type="entry name" value="Plipid/glycerol_acylTrfase"/>
</dbReference>
<keyword evidence="5" id="KW-1185">Reference proteome</keyword>
<dbReference type="AlphaFoldDB" id="A0A0D8BI40"/>
<dbReference type="Proteomes" id="UP000032545">
    <property type="component" value="Unassembled WGS sequence"/>
</dbReference>
<dbReference type="PANTHER" id="PTHR10434">
    <property type="entry name" value="1-ACYL-SN-GLYCEROL-3-PHOSPHATE ACYLTRANSFERASE"/>
    <property type="match status" value="1"/>
</dbReference>
<reference evidence="4 5" key="2">
    <citation type="journal article" date="2016" name="Genome Announc.">
        <title>Permanent Draft Genome Sequences for Two Variants of Frankia sp. Strain CpI1, the First Frankia Strain Isolated from Root Nodules of Comptonia peregrina.</title>
        <authorList>
            <person name="Oshone R."/>
            <person name="Hurst S.G.IV."/>
            <person name="Abebe-Akele F."/>
            <person name="Simpson S."/>
            <person name="Morris K."/>
            <person name="Thomas W.K."/>
            <person name="Tisa L.S."/>
        </authorList>
    </citation>
    <scope>NUCLEOTIDE SEQUENCE [LARGE SCALE GENOMIC DNA]</scope>
    <source>
        <strain evidence="5">CpI1-S</strain>
    </source>
</reference>
<keyword evidence="1 4" id="KW-0808">Transferase</keyword>
<dbReference type="EC" id="2.3.1.51" evidence="4"/>
<evidence type="ECO:0000259" key="3">
    <source>
        <dbReference type="SMART" id="SM00563"/>
    </source>
</evidence>
<accession>A0A0D8BI40</accession>